<feature type="binding site" evidence="11">
    <location>
        <position position="464"/>
    </location>
    <ligand>
        <name>Ca(2+)</name>
        <dbReference type="ChEBI" id="CHEBI:29108"/>
        <label>4</label>
    </ligand>
</feature>
<dbReference type="GO" id="GO:0006508">
    <property type="term" value="P:proteolysis"/>
    <property type="evidence" value="ECO:0007669"/>
    <property type="project" value="UniProtKB-KW"/>
</dbReference>
<dbReference type="SUPFAM" id="SSF55486">
    <property type="entry name" value="Metalloproteases ('zincins'), catalytic domain"/>
    <property type="match status" value="1"/>
</dbReference>
<dbReference type="GO" id="GO:0031012">
    <property type="term" value="C:extracellular matrix"/>
    <property type="evidence" value="ECO:0007669"/>
    <property type="project" value="InterPro"/>
</dbReference>
<feature type="binding site" description="in inhibited form" evidence="11">
    <location>
        <position position="128"/>
    </location>
    <ligand>
        <name>Zn(2+)</name>
        <dbReference type="ChEBI" id="CHEBI:29105"/>
        <label>2</label>
        <note>catalytic</note>
    </ligand>
</feature>
<evidence type="ECO:0000256" key="1">
    <source>
        <dbReference type="ARBA" id="ARBA00010370"/>
    </source>
</evidence>
<dbReference type="GO" id="GO:0004222">
    <property type="term" value="F:metalloendopeptidase activity"/>
    <property type="evidence" value="ECO:0007669"/>
    <property type="project" value="InterPro"/>
</dbReference>
<dbReference type="InterPro" id="IPR033739">
    <property type="entry name" value="M10A_MMP"/>
</dbReference>
<feature type="binding site" evidence="11">
    <location>
        <position position="514"/>
    </location>
    <ligand>
        <name>Ca(2+)</name>
        <dbReference type="ChEBI" id="CHEBI:29108"/>
        <label>5</label>
    </ligand>
</feature>
<dbReference type="GO" id="GO:0030198">
    <property type="term" value="P:extracellular matrix organization"/>
    <property type="evidence" value="ECO:0007669"/>
    <property type="project" value="TreeGrafter"/>
</dbReference>
<dbReference type="SUPFAM" id="SSF47090">
    <property type="entry name" value="PGBD-like"/>
    <property type="match status" value="1"/>
</dbReference>
<dbReference type="Gene3D" id="3.40.390.10">
    <property type="entry name" value="Collagenase (Catalytic Domain)"/>
    <property type="match status" value="1"/>
</dbReference>
<feature type="binding site" evidence="11">
    <location>
        <position position="237"/>
    </location>
    <ligand>
        <name>Ca(2+)</name>
        <dbReference type="ChEBI" id="CHEBI:29108"/>
        <label>2</label>
    </ligand>
</feature>
<evidence type="ECO:0000313" key="14">
    <source>
        <dbReference type="EnsemblMetazoa" id="AAEL028229-PA"/>
    </source>
</evidence>
<comment type="cofactor">
    <cofactor evidence="11">
        <name>Ca(2+)</name>
        <dbReference type="ChEBI" id="CHEBI:29108"/>
    </cofactor>
    <text evidence="11">Can bind about 5 Ca(2+) ions per subunit.</text>
</comment>
<feature type="disulfide bond" evidence="12">
    <location>
        <begin position="410"/>
        <end position="603"/>
    </location>
</feature>
<feature type="domain" description="Peptidase metallopeptidase" evidence="13">
    <location>
        <begin position="148"/>
        <end position="311"/>
    </location>
</feature>
<dbReference type="SMART" id="SM00120">
    <property type="entry name" value="HX"/>
    <property type="match status" value="4"/>
</dbReference>
<dbReference type="PIRSF" id="PIRSF001191">
    <property type="entry name" value="Peptidase_M10A_matrix"/>
    <property type="match status" value="1"/>
</dbReference>
<keyword evidence="12" id="KW-1015">Disulfide bond</keyword>
<dbReference type="PROSITE" id="PS51642">
    <property type="entry name" value="HEMOPEXIN_2"/>
    <property type="match status" value="4"/>
</dbReference>
<dbReference type="AlphaFoldDB" id="A0A6I8UA67"/>
<keyword evidence="15" id="KW-1185">Reference proteome</keyword>
<feature type="binding site" evidence="11">
    <location>
        <position position="239"/>
    </location>
    <ligand>
        <name>Ca(2+)</name>
        <dbReference type="ChEBI" id="CHEBI:29108"/>
        <label>2</label>
    </ligand>
</feature>
<feature type="binding site" evidence="11">
    <location>
        <position position="285"/>
    </location>
    <ligand>
        <name>Zn(2+)</name>
        <dbReference type="ChEBI" id="CHEBI:29105"/>
        <label>2</label>
        <note>catalytic</note>
    </ligand>
</feature>
<dbReference type="InterPro" id="IPR036365">
    <property type="entry name" value="PGBD-like_sf"/>
</dbReference>
<dbReference type="GO" id="GO:0030574">
    <property type="term" value="P:collagen catabolic process"/>
    <property type="evidence" value="ECO:0007669"/>
    <property type="project" value="TreeGrafter"/>
</dbReference>
<dbReference type="CDD" id="cd04278">
    <property type="entry name" value="ZnMc_MMP"/>
    <property type="match status" value="1"/>
</dbReference>
<keyword evidence="5" id="KW-0378">Hydrolase</keyword>
<dbReference type="SMART" id="SM00235">
    <property type="entry name" value="ZnMc"/>
    <property type="match status" value="1"/>
</dbReference>
<evidence type="ECO:0000256" key="5">
    <source>
        <dbReference type="ARBA" id="ARBA00022801"/>
    </source>
</evidence>
<organism evidence="14 15">
    <name type="scientific">Aedes aegypti</name>
    <name type="common">Yellowfever mosquito</name>
    <name type="synonym">Culex aegypti</name>
    <dbReference type="NCBI Taxonomy" id="7159"/>
    <lineage>
        <taxon>Eukaryota</taxon>
        <taxon>Metazoa</taxon>
        <taxon>Ecdysozoa</taxon>
        <taxon>Arthropoda</taxon>
        <taxon>Hexapoda</taxon>
        <taxon>Insecta</taxon>
        <taxon>Pterygota</taxon>
        <taxon>Neoptera</taxon>
        <taxon>Endopterygota</taxon>
        <taxon>Diptera</taxon>
        <taxon>Nematocera</taxon>
        <taxon>Culicoidea</taxon>
        <taxon>Culicidae</taxon>
        <taxon>Culicinae</taxon>
        <taxon>Aedini</taxon>
        <taxon>Aedes</taxon>
        <taxon>Stegomyia</taxon>
    </lineage>
</organism>
<dbReference type="CDD" id="cd00094">
    <property type="entry name" value="HX"/>
    <property type="match status" value="1"/>
</dbReference>
<dbReference type="OrthoDB" id="406838at2759"/>
<keyword evidence="7" id="KW-0482">Metalloprotease</keyword>
<evidence type="ECO:0000256" key="12">
    <source>
        <dbReference type="PIRSR" id="PIRSR621190-3"/>
    </source>
</evidence>
<evidence type="ECO:0000256" key="3">
    <source>
        <dbReference type="ARBA" id="ARBA00022723"/>
    </source>
</evidence>
<keyword evidence="4" id="KW-0677">Repeat</keyword>
<evidence type="ECO:0000256" key="6">
    <source>
        <dbReference type="ARBA" id="ARBA00022833"/>
    </source>
</evidence>
<dbReference type="InterPro" id="IPR024079">
    <property type="entry name" value="MetalloPept_cat_dom_sf"/>
</dbReference>
<dbReference type="PRINTS" id="PR00138">
    <property type="entry name" value="MATRIXIN"/>
</dbReference>
<keyword evidence="3 10" id="KW-0479">Metal-binding</keyword>
<dbReference type="FunFam" id="2.110.10.10:FF:000018">
    <property type="entry name" value="Matrix metallopeptidase 25b"/>
    <property type="match status" value="1"/>
</dbReference>
<comment type="similarity">
    <text evidence="1">Belongs to the peptidase M10A family.</text>
</comment>
<dbReference type="Pfam" id="PF00413">
    <property type="entry name" value="Peptidase_M10"/>
    <property type="match status" value="1"/>
</dbReference>
<feature type="binding site" evidence="11">
    <location>
        <position position="226"/>
    </location>
    <ligand>
        <name>Zn(2+)</name>
        <dbReference type="ChEBI" id="CHEBI:29105"/>
        <label>1</label>
    </ligand>
</feature>
<dbReference type="PANTHER" id="PTHR10201">
    <property type="entry name" value="MATRIX METALLOPROTEINASE"/>
    <property type="match status" value="1"/>
</dbReference>
<dbReference type="InterPro" id="IPR000585">
    <property type="entry name" value="Hemopexin-like_dom"/>
</dbReference>
<evidence type="ECO:0000313" key="15">
    <source>
        <dbReference type="Proteomes" id="UP000008820"/>
    </source>
</evidence>
<feature type="binding site" evidence="11">
    <location>
        <position position="560"/>
    </location>
    <ligand>
        <name>Ca(2+)</name>
        <dbReference type="ChEBI" id="CHEBI:29108"/>
        <label>4</label>
    </ligand>
</feature>
<feature type="active site" evidence="9">
    <location>
        <position position="268"/>
    </location>
</feature>
<feature type="binding site" evidence="10">
    <location>
        <position position="277"/>
    </location>
    <ligand>
        <name>Zn(2+)</name>
        <dbReference type="ChEBI" id="CHEBI:29105"/>
        <label>2</label>
        <note>catalytic</note>
    </ligand>
</feature>
<sequence length="606" mass="69364">MIISVTPVVNEFVQMAPKRRRHNVGSSSVGFIRTLVVACGLAVIPLQGAPAGWESFQTSNVHQQVPTKEMFDFMRRYGYLEKGPSQAEALYSEEAVVMAIKSIQRYGALPETGVLDPRTIRLMSSPRCGVVDQMPHEQSMRHRRYVIGSESWRKRKITYFIANWSSKVGEDSVAKFMQRAFNEWAKYSNLKFVRVYDPSADIIVGFGSGHHGDNYPFDGPGNILAHAFYPYEMQSYGGDIHFDEDENWKENSTHLSDGVDFYSVAIHELGHSLGLAHSPVYSSLMFPYYKGITQGTLDYDDILAVYKLYIQNPYITDEPYNYPTEETVIEEEYDEPSSPATTPEPVPRLPDFVTEPLSPGDFPTTPVPPYDIPITYVGDYTTVDDHLTRHQYEGVTQPELPEFTQMPNVCSGGFDAVGVLRGEVFIFKGPYLWRLTEKYRIRDGYPVRIWQVFRGFPRDVQRIDAVYEREFDNGVVLFSGKNYWISDGLNFLHPEARPITDFGLPNTLEKVDAAMVWSKNQKTYLFAGDQFWRFNDTTGTLDEDYPRSMDRWYGIPTNLDAATSVASGKTYFFKGNYYWLYNNERVRPERGYPRKASNVWLGCRVA</sequence>
<feature type="binding site" evidence="10">
    <location>
        <position position="271"/>
    </location>
    <ligand>
        <name>Zn(2+)</name>
        <dbReference type="ChEBI" id="CHEBI:29105"/>
        <label>2</label>
        <note>catalytic</note>
    </ligand>
</feature>
<gene>
    <name evidence="14" type="primary">5580306</name>
</gene>
<evidence type="ECO:0000256" key="2">
    <source>
        <dbReference type="ARBA" id="ARBA00022670"/>
    </source>
</evidence>
<feature type="binding site" evidence="10">
    <location>
        <position position="267"/>
    </location>
    <ligand>
        <name>Zn(2+)</name>
        <dbReference type="ChEBI" id="CHEBI:29105"/>
        <label>2</label>
        <note>catalytic</note>
    </ligand>
</feature>
<feature type="binding site" evidence="11">
    <location>
        <position position="218"/>
    </location>
    <ligand>
        <name>Ca(2+)</name>
        <dbReference type="ChEBI" id="CHEBI:29108"/>
        <label>3</label>
    </ligand>
</feature>
<dbReference type="InterPro" id="IPR018487">
    <property type="entry name" value="Hemopexin-like_repeat"/>
</dbReference>
<dbReference type="FunFam" id="3.40.390.10:FF:000022">
    <property type="entry name" value="Matrix metalloproteinase 1, isoform C"/>
    <property type="match status" value="1"/>
</dbReference>
<dbReference type="InterPro" id="IPR001818">
    <property type="entry name" value="Pept_M10_metallopeptidase"/>
</dbReference>
<comment type="cofactor">
    <cofactor evidence="11">
        <name>Zn(2+)</name>
        <dbReference type="ChEBI" id="CHEBI:29105"/>
    </cofactor>
    <text evidence="11">Binds 2 Zn(2+) ions per subunit.</text>
</comment>
<feature type="binding site" evidence="11">
    <location>
        <position position="213"/>
    </location>
    <ligand>
        <name>Zn(2+)</name>
        <dbReference type="ChEBI" id="CHEBI:29105"/>
        <label>1</label>
    </ligand>
</feature>
<feature type="binding site" evidence="11">
    <location>
        <position position="219"/>
    </location>
    <ligand>
        <name>Ca(2+)</name>
        <dbReference type="ChEBI" id="CHEBI:29108"/>
        <label>3</label>
    </ligand>
</feature>
<dbReference type="GO" id="GO:0005615">
    <property type="term" value="C:extracellular space"/>
    <property type="evidence" value="ECO:0007669"/>
    <property type="project" value="TreeGrafter"/>
</dbReference>
<dbReference type="Pfam" id="PF00045">
    <property type="entry name" value="Hemopexin"/>
    <property type="match status" value="3"/>
</dbReference>
<evidence type="ECO:0000256" key="9">
    <source>
        <dbReference type="PIRSR" id="PIRSR001191-1"/>
    </source>
</evidence>
<dbReference type="EnsemblMetazoa" id="AAEL028229-RA">
    <property type="protein sequence ID" value="AAEL028229-PA"/>
    <property type="gene ID" value="AAEL028229"/>
</dbReference>
<feature type="binding site" evidence="11">
    <location>
        <position position="243"/>
    </location>
    <ligand>
        <name>Ca(2+)</name>
        <dbReference type="ChEBI" id="CHEBI:29108"/>
        <label>3</label>
    </ligand>
</feature>
<protein>
    <recommendedName>
        <fullName evidence="13">Peptidase metallopeptidase domain-containing protein</fullName>
    </recommendedName>
</protein>
<evidence type="ECO:0000256" key="4">
    <source>
        <dbReference type="ARBA" id="ARBA00022737"/>
    </source>
</evidence>
<reference evidence="14" key="2">
    <citation type="submission" date="2020-05" db="UniProtKB">
        <authorList>
            <consortium name="EnsemblMetazoa"/>
        </authorList>
    </citation>
    <scope>IDENTIFICATION</scope>
    <source>
        <strain evidence="14">LVP_AGWG</strain>
    </source>
</reference>
<evidence type="ECO:0000256" key="8">
    <source>
        <dbReference type="ARBA" id="ARBA00023145"/>
    </source>
</evidence>
<feature type="binding site" evidence="11">
    <location>
        <position position="241"/>
    </location>
    <ligand>
        <name>Zn(2+)</name>
        <dbReference type="ChEBI" id="CHEBI:29105"/>
        <label>1</label>
    </ligand>
</feature>
<dbReference type="InParanoid" id="A0A6I8UA67"/>
<evidence type="ECO:0000256" key="10">
    <source>
        <dbReference type="PIRSR" id="PIRSR001191-2"/>
    </source>
</evidence>
<dbReference type="InterPro" id="IPR036375">
    <property type="entry name" value="Hemopexin-like_dom_sf"/>
</dbReference>
<dbReference type="InterPro" id="IPR021190">
    <property type="entry name" value="Pept_M10A"/>
</dbReference>
<dbReference type="InterPro" id="IPR006026">
    <property type="entry name" value="Peptidase_Metallo"/>
</dbReference>
<evidence type="ECO:0000259" key="13">
    <source>
        <dbReference type="SMART" id="SM00235"/>
    </source>
</evidence>
<keyword evidence="6 10" id="KW-0862">Zinc</keyword>
<name>A0A6I8UA67_AEDAE</name>
<evidence type="ECO:0000256" key="11">
    <source>
        <dbReference type="PIRSR" id="PIRSR621190-2"/>
    </source>
</evidence>
<keyword evidence="11" id="KW-0106">Calcium</keyword>
<feature type="binding site" evidence="11">
    <location>
        <position position="415"/>
    </location>
    <ligand>
        <name>Ca(2+)</name>
        <dbReference type="ChEBI" id="CHEBI:29108"/>
        <label>4</label>
    </ligand>
</feature>
<keyword evidence="2" id="KW-0645">Protease</keyword>
<dbReference type="GO" id="GO:0008270">
    <property type="term" value="F:zinc ion binding"/>
    <property type="evidence" value="ECO:0007669"/>
    <property type="project" value="InterPro"/>
</dbReference>
<accession>A0A6I8UA67</accession>
<dbReference type="SUPFAM" id="SSF50923">
    <property type="entry name" value="Hemopexin-like domain"/>
    <property type="match status" value="1"/>
</dbReference>
<feature type="binding site" evidence="11">
    <location>
        <position position="246"/>
    </location>
    <ligand>
        <name>Ca(2+)</name>
        <dbReference type="ChEBI" id="CHEBI:29108"/>
        <label>3</label>
    </ligand>
</feature>
<dbReference type="Proteomes" id="UP000008820">
    <property type="component" value="Chromosome 1"/>
</dbReference>
<evidence type="ECO:0000256" key="7">
    <source>
        <dbReference type="ARBA" id="ARBA00023049"/>
    </source>
</evidence>
<proteinExistence type="inferred from homology"/>
<reference evidence="14 15" key="1">
    <citation type="submission" date="2017-06" db="EMBL/GenBank/DDBJ databases">
        <title>Aedes aegypti genome working group (AGWG) sequencing and assembly.</title>
        <authorList>
            <consortium name="Aedes aegypti Genome Working Group (AGWG)"/>
            <person name="Matthews B.J."/>
        </authorList>
    </citation>
    <scope>NUCLEOTIDE SEQUENCE [LARGE SCALE GENOMIC DNA]</scope>
    <source>
        <strain evidence="14 15">LVP_AGWG</strain>
    </source>
</reference>
<keyword evidence="8" id="KW-0865">Zymogen</keyword>
<feature type="binding site" evidence="11">
    <location>
        <position position="211"/>
    </location>
    <ligand>
        <name>Zn(2+)</name>
        <dbReference type="ChEBI" id="CHEBI:29105"/>
        <label>1</label>
    </ligand>
</feature>
<dbReference type="PANTHER" id="PTHR10201:SF169">
    <property type="entry name" value="MATRIX METALLOPROTEINASE-16-LIKE PROTEIN"/>
    <property type="match status" value="1"/>
</dbReference>
<feature type="binding site" evidence="11">
    <location>
        <position position="246"/>
    </location>
    <ligand>
        <name>Ca(2+)</name>
        <dbReference type="ChEBI" id="CHEBI:29108"/>
        <label>1</label>
    </ligand>
</feature>
<dbReference type="Gene3D" id="2.110.10.10">
    <property type="entry name" value="Hemopexin-like domain"/>
    <property type="match status" value="1"/>
</dbReference>
<feature type="binding site" evidence="11">
    <location>
        <position position="201"/>
    </location>
    <ligand>
        <name>Ca(2+)</name>
        <dbReference type="ChEBI" id="CHEBI:29108"/>
        <label>2</label>
    </ligand>
</feature>